<dbReference type="SMART" id="SM00954">
    <property type="entry name" value="RelA_SpoT"/>
    <property type="match status" value="1"/>
</dbReference>
<evidence type="ECO:0000259" key="1">
    <source>
        <dbReference type="SMART" id="SM00954"/>
    </source>
</evidence>
<dbReference type="InterPro" id="IPR043519">
    <property type="entry name" value="NT_sf"/>
</dbReference>
<dbReference type="GO" id="GO:0015969">
    <property type="term" value="P:guanosine tetraphosphate metabolic process"/>
    <property type="evidence" value="ECO:0007669"/>
    <property type="project" value="InterPro"/>
</dbReference>
<accession>G7GUY1</accession>
<dbReference type="CDD" id="cd05399">
    <property type="entry name" value="NT_Rel-Spo_like"/>
    <property type="match status" value="1"/>
</dbReference>
<dbReference type="Gene3D" id="1.10.287.860">
    <property type="entry name" value="Nucleotidyltransferase"/>
    <property type="match status" value="1"/>
</dbReference>
<dbReference type="Pfam" id="PF04607">
    <property type="entry name" value="RelA_SpoT"/>
    <property type="match status" value="1"/>
</dbReference>
<name>G7GUY1_9ACTN</name>
<dbReference type="Gene3D" id="3.30.460.10">
    <property type="entry name" value="Beta Polymerase, domain 2"/>
    <property type="match status" value="1"/>
</dbReference>
<dbReference type="AlphaFoldDB" id="G7GUY1"/>
<sequence>MSSGIAGPAETGDLVDRERLAFMSRFRADITRFQMEHQFAVDEMLTKVTILRQEFAHLHHYNPIEHVTSRVKAPESMLRKAIRKGITPDLETIRSELTDIAGIRITCSFIADTYRILDTLTSQDDVRVLEIKDYITNPKPNGYKSLHAIVSIPIFLSTGPVDVTVELQIRTVAMDFWATLEHKIFYKYDGDVPQELIDELTDAARTATELDERMERLHSEIHGANGVIDTTTAHVGEDLLRYFWEHARQGWPKQPPS</sequence>
<proteinExistence type="predicted"/>
<comment type="caution">
    <text evidence="2">The sequence shown here is derived from an EMBL/GenBank/DDBJ whole genome shotgun (WGS) entry which is preliminary data.</text>
</comment>
<protein>
    <recommendedName>
        <fullName evidence="1">RelA/SpoT domain-containing protein</fullName>
    </recommendedName>
</protein>
<organism evidence="2 3">
    <name type="scientific">Gordonia amarae NBRC 15530</name>
    <dbReference type="NCBI Taxonomy" id="1075090"/>
    <lineage>
        <taxon>Bacteria</taxon>
        <taxon>Bacillati</taxon>
        <taxon>Actinomycetota</taxon>
        <taxon>Actinomycetes</taxon>
        <taxon>Mycobacteriales</taxon>
        <taxon>Gordoniaceae</taxon>
        <taxon>Gordonia</taxon>
    </lineage>
</organism>
<dbReference type="InterPro" id="IPR052366">
    <property type="entry name" value="GTP_Pyrophosphokinase"/>
</dbReference>
<feature type="domain" description="RelA/SpoT" evidence="1">
    <location>
        <begin position="69"/>
        <end position="192"/>
    </location>
</feature>
<evidence type="ECO:0000313" key="2">
    <source>
        <dbReference type="EMBL" id="GAB07406.1"/>
    </source>
</evidence>
<dbReference type="RefSeq" id="WP_005192134.1">
    <property type="nucleotide sequence ID" value="NZ_BAED01000065.1"/>
</dbReference>
<dbReference type="eggNOG" id="COG2357">
    <property type="taxonomic scope" value="Bacteria"/>
</dbReference>
<dbReference type="InterPro" id="IPR007685">
    <property type="entry name" value="RelA_SpoT"/>
</dbReference>
<reference evidence="2 3" key="1">
    <citation type="submission" date="2011-11" db="EMBL/GenBank/DDBJ databases">
        <title>Whole genome shotgun sequence of Gordonia amarae NBRC 15530.</title>
        <authorList>
            <person name="Takarada H."/>
            <person name="Hosoyama A."/>
            <person name="Tsuchikane K."/>
            <person name="Katsumata H."/>
            <person name="Yamazaki S."/>
            <person name="Fujita N."/>
        </authorList>
    </citation>
    <scope>NUCLEOTIDE SEQUENCE [LARGE SCALE GENOMIC DNA]</scope>
    <source>
        <strain evidence="2 3">NBRC 15530</strain>
    </source>
</reference>
<dbReference type="Proteomes" id="UP000006023">
    <property type="component" value="Unassembled WGS sequence"/>
</dbReference>
<dbReference type="STRING" id="1075090.GOAMR_65_00120"/>
<dbReference type="SUPFAM" id="SSF81301">
    <property type="entry name" value="Nucleotidyltransferase"/>
    <property type="match status" value="1"/>
</dbReference>
<dbReference type="PANTHER" id="PTHR47837">
    <property type="entry name" value="GTP PYROPHOSPHOKINASE YJBM"/>
    <property type="match status" value="1"/>
</dbReference>
<evidence type="ECO:0000313" key="3">
    <source>
        <dbReference type="Proteomes" id="UP000006023"/>
    </source>
</evidence>
<gene>
    <name evidence="2" type="ORF">GOAMR_65_00120</name>
</gene>
<dbReference type="PANTHER" id="PTHR47837:SF2">
    <property type="entry name" value="GTP PYROPHOSPHOKINASE YWAC"/>
    <property type="match status" value="1"/>
</dbReference>
<keyword evidence="3" id="KW-1185">Reference proteome</keyword>
<dbReference type="EMBL" id="BAED01000065">
    <property type="protein sequence ID" value="GAB07406.1"/>
    <property type="molecule type" value="Genomic_DNA"/>
</dbReference>